<comment type="caution">
    <text evidence="1">The sequence shown here is derived from an EMBL/GenBank/DDBJ whole genome shotgun (WGS) entry which is preliminary data.</text>
</comment>
<sequence>MPAAGLAGAEGEPEERERRVLVRAASVAVLAVHDPGLVRVQSQPDLDHPVLDRRPYRLRLLLADAMHDRVVGVALERDARETLGHPRVERVVHEQVCQHRRDYAPNAMDNFCFDVNLGYRRLERPRRPGKS</sequence>
<reference evidence="1 2" key="2">
    <citation type="submission" date="2020-03" db="EMBL/GenBank/DDBJ databases">
        <authorList>
            <person name="Ichikawa N."/>
            <person name="Kimura A."/>
            <person name="Kitahashi Y."/>
            <person name="Uohara A."/>
        </authorList>
    </citation>
    <scope>NUCLEOTIDE SEQUENCE [LARGE SCALE GENOMIC DNA]</scope>
    <source>
        <strain evidence="1 2">NBRC 108639</strain>
    </source>
</reference>
<reference evidence="1 2" key="1">
    <citation type="submission" date="2020-03" db="EMBL/GenBank/DDBJ databases">
        <title>Whole genome shotgun sequence of Phytohabitans houttuyneae NBRC 108639.</title>
        <authorList>
            <person name="Komaki H."/>
            <person name="Tamura T."/>
        </authorList>
    </citation>
    <scope>NUCLEOTIDE SEQUENCE [LARGE SCALE GENOMIC DNA]</scope>
    <source>
        <strain evidence="1 2">NBRC 108639</strain>
    </source>
</reference>
<accession>A0A6V8K9B0</accession>
<dbReference type="AlphaFoldDB" id="A0A6V8K9B0"/>
<dbReference type="Proteomes" id="UP000482800">
    <property type="component" value="Unassembled WGS sequence"/>
</dbReference>
<proteinExistence type="predicted"/>
<name>A0A6V8K9B0_9ACTN</name>
<gene>
    <name evidence="1" type="ORF">Phou_015050</name>
</gene>
<organism evidence="1 2">
    <name type="scientific">Phytohabitans houttuyneae</name>
    <dbReference type="NCBI Taxonomy" id="1076126"/>
    <lineage>
        <taxon>Bacteria</taxon>
        <taxon>Bacillati</taxon>
        <taxon>Actinomycetota</taxon>
        <taxon>Actinomycetes</taxon>
        <taxon>Micromonosporales</taxon>
        <taxon>Micromonosporaceae</taxon>
    </lineage>
</organism>
<keyword evidence="2" id="KW-1185">Reference proteome</keyword>
<dbReference type="EMBL" id="BLPF01000001">
    <property type="protein sequence ID" value="GFJ77325.1"/>
    <property type="molecule type" value="Genomic_DNA"/>
</dbReference>
<evidence type="ECO:0000313" key="2">
    <source>
        <dbReference type="Proteomes" id="UP000482800"/>
    </source>
</evidence>
<evidence type="ECO:0000313" key="1">
    <source>
        <dbReference type="EMBL" id="GFJ77325.1"/>
    </source>
</evidence>
<protein>
    <submittedName>
        <fullName evidence="1">Uncharacterized protein</fullName>
    </submittedName>
</protein>